<dbReference type="InterPro" id="IPR006674">
    <property type="entry name" value="HD_domain"/>
</dbReference>
<dbReference type="PANTHER" id="PTHR11845:SF13">
    <property type="entry name" value="5'-DEOXYNUCLEOTIDASE HDDC2"/>
    <property type="match status" value="1"/>
</dbReference>
<dbReference type="Pfam" id="PF13023">
    <property type="entry name" value="HD_3"/>
    <property type="match status" value="1"/>
</dbReference>
<evidence type="ECO:0000313" key="5">
    <source>
        <dbReference type="EMBL" id="MBB6355948.1"/>
    </source>
</evidence>
<name>A0A7X0KMC8_9HYPH</name>
<dbReference type="GO" id="GO:0005737">
    <property type="term" value="C:cytoplasm"/>
    <property type="evidence" value="ECO:0007669"/>
    <property type="project" value="TreeGrafter"/>
</dbReference>
<dbReference type="PANTHER" id="PTHR11845">
    <property type="entry name" value="5'-DEOXYNUCLEOTIDASE HDDC2"/>
    <property type="match status" value="1"/>
</dbReference>
<dbReference type="EMBL" id="JACHOU010000010">
    <property type="protein sequence ID" value="MBB6355948.1"/>
    <property type="molecule type" value="Genomic_DNA"/>
</dbReference>
<dbReference type="Gene3D" id="1.10.3210.10">
    <property type="entry name" value="Hypothetical protein af1432"/>
    <property type="match status" value="1"/>
</dbReference>
<evidence type="ECO:0000259" key="4">
    <source>
        <dbReference type="Pfam" id="PF13023"/>
    </source>
</evidence>
<dbReference type="AlphaFoldDB" id="A0A7X0KMC8"/>
<organism evidence="5 6">
    <name type="scientific">Aminobacter aganoensis</name>
    <dbReference type="NCBI Taxonomy" id="83264"/>
    <lineage>
        <taxon>Bacteria</taxon>
        <taxon>Pseudomonadati</taxon>
        <taxon>Pseudomonadota</taxon>
        <taxon>Alphaproteobacteria</taxon>
        <taxon>Hyphomicrobiales</taxon>
        <taxon>Phyllobacteriaceae</taxon>
        <taxon>Aminobacter</taxon>
    </lineage>
</organism>
<accession>A0A7X0KMC8</accession>
<dbReference type="InterPro" id="IPR039356">
    <property type="entry name" value="YfbR/HDDC2"/>
</dbReference>
<reference evidence="5 6" key="1">
    <citation type="submission" date="2020-08" db="EMBL/GenBank/DDBJ databases">
        <title>Genomic Encyclopedia of Type Strains, Phase IV (KMG-IV): sequencing the most valuable type-strain genomes for metagenomic binning, comparative biology and taxonomic classification.</title>
        <authorList>
            <person name="Goeker M."/>
        </authorList>
    </citation>
    <scope>NUCLEOTIDE SEQUENCE [LARGE SCALE GENOMIC DNA]</scope>
    <source>
        <strain evidence="5 6">DSM 7051</strain>
    </source>
</reference>
<dbReference type="Proteomes" id="UP000536262">
    <property type="component" value="Unassembled WGS sequence"/>
</dbReference>
<feature type="region of interest" description="Disordered" evidence="3">
    <location>
        <begin position="124"/>
        <end position="143"/>
    </location>
</feature>
<comment type="caution">
    <text evidence="5">The sequence shown here is derived from an EMBL/GenBank/DDBJ whole genome shotgun (WGS) entry which is preliminary data.</text>
</comment>
<dbReference type="SUPFAM" id="SSF109604">
    <property type="entry name" value="HD-domain/PDEase-like"/>
    <property type="match status" value="1"/>
</dbReference>
<dbReference type="GO" id="GO:0046872">
    <property type="term" value="F:metal ion binding"/>
    <property type="evidence" value="ECO:0007669"/>
    <property type="project" value="UniProtKB-KW"/>
</dbReference>
<evidence type="ECO:0000313" key="6">
    <source>
        <dbReference type="Proteomes" id="UP000536262"/>
    </source>
</evidence>
<gene>
    <name evidence="5" type="ORF">GGR00_003753</name>
</gene>
<evidence type="ECO:0000256" key="3">
    <source>
        <dbReference type="SAM" id="MobiDB-lite"/>
    </source>
</evidence>
<keyword evidence="1" id="KW-0479">Metal-binding</keyword>
<keyword evidence="6" id="KW-1185">Reference proteome</keyword>
<feature type="domain" description="HD" evidence="4">
    <location>
        <begin position="80"/>
        <end position="222"/>
    </location>
</feature>
<sequence length="273" mass="31334">MNKIRVKMIARHKSQTEMLVDQLGFDDCIAPVSLPDPLDVRADVDMIYRLYDLQKIVRFFGQRYWEEETLGLGSVPKRYELENVAAHSFNVARCVPLLAPHFPWIDRGRATELALVHDEPEIVTGDKDPVGKDGQGFDTHAFNPTRRLDKDREERHALDALASSMRRSLRESYRTMFEELIEASSEEAQFVKAVDKLQALVFVRLRKGGRITPDHAAFTIRYSRIGVRRFPPLQEHFKLVLRDLIDDVAQSRPAEILAFCEEAFAKLKGADQL</sequence>
<proteinExistence type="predicted"/>
<keyword evidence="2 5" id="KW-0378">Hydrolase</keyword>
<evidence type="ECO:0000256" key="2">
    <source>
        <dbReference type="ARBA" id="ARBA00022801"/>
    </source>
</evidence>
<protein>
    <submittedName>
        <fullName evidence="5">5'-deoxynucleotidase YfbR-like HD superfamily hydrolase</fullName>
    </submittedName>
</protein>
<dbReference type="GO" id="GO:0002953">
    <property type="term" value="F:5'-deoxynucleotidase activity"/>
    <property type="evidence" value="ECO:0007669"/>
    <property type="project" value="InterPro"/>
</dbReference>
<evidence type="ECO:0000256" key="1">
    <source>
        <dbReference type="ARBA" id="ARBA00022723"/>
    </source>
</evidence>
<dbReference type="RefSeq" id="WP_184700325.1">
    <property type="nucleotide sequence ID" value="NZ_BAABEG010000001.1"/>
</dbReference>